<dbReference type="EMBL" id="JARJFB010000145">
    <property type="protein sequence ID" value="MEA0971470.1"/>
    <property type="molecule type" value="Genomic_DNA"/>
</dbReference>
<protein>
    <submittedName>
        <fullName evidence="1">tRNA lysidine(34) synthetase TilS</fullName>
    </submittedName>
</protein>
<name>A0ABU5NE81_9RICK</name>
<sequence>MQKIDNSLHGCLLKQIKGKLLVLREQQEIQLTQIKLDHPNTYWDNRFIIECSKSEYSVGKLTLLEYIQKRDRFDLSELSLIVDNSHKLILFTIPVIKSLEKIVAIPHISYYDETELEGALKVIFRPHFISRFTHFL</sequence>
<comment type="caution">
    <text evidence="1">The sequence shown here is derived from an EMBL/GenBank/DDBJ whole genome shotgun (WGS) entry which is preliminary data.</text>
</comment>
<reference evidence="1 2" key="1">
    <citation type="submission" date="2023-03" db="EMBL/GenBank/DDBJ databases">
        <title>Host association and intracellularity evolved multiple times independently in the Rickettsiales.</title>
        <authorList>
            <person name="Castelli M."/>
            <person name="Nardi T."/>
            <person name="Gammuto L."/>
            <person name="Bellinzona G."/>
            <person name="Sabaneyeva E."/>
            <person name="Potekhin A."/>
            <person name="Serra V."/>
            <person name="Petroni G."/>
            <person name="Sassera D."/>
        </authorList>
    </citation>
    <scope>NUCLEOTIDE SEQUENCE [LARGE SCALE GENOMIC DNA]</scope>
    <source>
        <strain evidence="1 2">Sr 2-6</strain>
    </source>
</reference>
<evidence type="ECO:0000313" key="1">
    <source>
        <dbReference type="EMBL" id="MEA0971470.1"/>
    </source>
</evidence>
<keyword evidence="2" id="KW-1185">Reference proteome</keyword>
<proteinExistence type="predicted"/>
<evidence type="ECO:0000313" key="2">
    <source>
        <dbReference type="Proteomes" id="UP001291687"/>
    </source>
</evidence>
<gene>
    <name evidence="1" type="ORF">Megvenef_01449</name>
</gene>
<dbReference type="Proteomes" id="UP001291687">
    <property type="component" value="Unassembled WGS sequence"/>
</dbReference>
<organism evidence="1 2">
    <name type="scientific">Candidatus Megaera venefica</name>
    <dbReference type="NCBI Taxonomy" id="2055910"/>
    <lineage>
        <taxon>Bacteria</taxon>
        <taxon>Pseudomonadati</taxon>
        <taxon>Pseudomonadota</taxon>
        <taxon>Alphaproteobacteria</taxon>
        <taxon>Rickettsiales</taxon>
        <taxon>Rickettsiaceae</taxon>
        <taxon>Candidatus Megaera</taxon>
    </lineage>
</organism>
<dbReference type="RefSeq" id="WP_322777376.1">
    <property type="nucleotide sequence ID" value="NZ_JARJFB010000145.1"/>
</dbReference>
<accession>A0ABU5NE81</accession>